<dbReference type="Proteomes" id="UP000294853">
    <property type="component" value="Chromosome"/>
</dbReference>
<evidence type="ECO:0000256" key="12">
    <source>
        <dbReference type="ARBA" id="ARBA00080680"/>
    </source>
</evidence>
<evidence type="ECO:0000256" key="4">
    <source>
        <dbReference type="ARBA" id="ARBA00022679"/>
    </source>
</evidence>
<comment type="pathway">
    <text evidence="1">Cofactor biosynthesis; molybdopterin biosynthesis.</text>
</comment>
<name>A0A4P7IGH8_9ACTN</name>
<keyword evidence="4" id="KW-0808">Transferase</keyword>
<dbReference type="OrthoDB" id="9794429at2"/>
<dbReference type="EMBL" id="CP038436">
    <property type="protein sequence ID" value="QBX56396.1"/>
    <property type="molecule type" value="Genomic_DNA"/>
</dbReference>
<dbReference type="EC" id="2.8.1.12" evidence="3"/>
<dbReference type="Pfam" id="PF02391">
    <property type="entry name" value="MoaE"/>
    <property type="match status" value="1"/>
</dbReference>
<evidence type="ECO:0000256" key="2">
    <source>
        <dbReference type="ARBA" id="ARBA00005426"/>
    </source>
</evidence>
<keyword evidence="5" id="KW-0501">Molybdenum cofactor biosynthesis</keyword>
<comment type="catalytic activity">
    <reaction evidence="8">
        <text>2 [molybdopterin-synthase sulfur-carrier protein]-C-terminal-Gly-aminoethanethioate + cyclic pyranopterin phosphate + H2O = molybdopterin + 2 [molybdopterin-synthase sulfur-carrier protein]-C-terminal Gly-Gly + 2 H(+)</text>
        <dbReference type="Rhea" id="RHEA:26333"/>
        <dbReference type="Rhea" id="RHEA-COMP:12202"/>
        <dbReference type="Rhea" id="RHEA-COMP:19907"/>
        <dbReference type="ChEBI" id="CHEBI:15377"/>
        <dbReference type="ChEBI" id="CHEBI:15378"/>
        <dbReference type="ChEBI" id="CHEBI:58698"/>
        <dbReference type="ChEBI" id="CHEBI:59648"/>
        <dbReference type="ChEBI" id="CHEBI:90778"/>
        <dbReference type="ChEBI" id="CHEBI:232372"/>
        <dbReference type="EC" id="2.8.1.12"/>
    </reaction>
</comment>
<evidence type="ECO:0000256" key="8">
    <source>
        <dbReference type="ARBA" id="ARBA00049878"/>
    </source>
</evidence>
<evidence type="ECO:0000313" key="15">
    <source>
        <dbReference type="Proteomes" id="UP000294853"/>
    </source>
</evidence>
<sequence>MPPTVLSLPRSAEPRLRIVSDPVRLVAIQETPLDVSEVLDALGDAGAGGLTLFVGQVRDHDGGQGVAALGYSAHPSALDRLRDVCEQVAAAHDVRGVAAVHRVGQLQVGDLAVVVATTAAHRGDAFEASRALIDTLKAEVPIWKHQVFADGSEEWVGTP</sequence>
<proteinExistence type="inferred from homology"/>
<dbReference type="Gene3D" id="3.90.1170.40">
    <property type="entry name" value="Molybdopterin biosynthesis MoaE subunit"/>
    <property type="match status" value="1"/>
</dbReference>
<evidence type="ECO:0000313" key="14">
    <source>
        <dbReference type="EMBL" id="QBX56396.1"/>
    </source>
</evidence>
<dbReference type="InterPro" id="IPR003448">
    <property type="entry name" value="Mopterin_biosynth_MoaE"/>
</dbReference>
<gene>
    <name evidence="14" type="ORF">EXE58_13595</name>
</gene>
<comment type="function">
    <text evidence="6">Converts molybdopterin precursor Z into molybdopterin. This requires the incorporation of two sulfur atoms into precursor Z to generate a dithiolene group. The sulfur is provided by MoaD.</text>
</comment>
<reference evidence="14 15" key="1">
    <citation type="submission" date="2019-03" db="EMBL/GenBank/DDBJ databases">
        <title>Three New Species of Nocardioides, Nocardioides euryhalodurans sp. nov., Nocardioides seonyuensis sp. nov. and Nocardioides eburneoflavus sp. nov. Iolated from Soil.</title>
        <authorList>
            <person name="Roh S.G."/>
            <person name="Lee C."/>
            <person name="Kim M.-K."/>
            <person name="Kim S.B."/>
        </authorList>
    </citation>
    <scope>NUCLEOTIDE SEQUENCE [LARGE SCALE GENOMIC DNA]</scope>
    <source>
        <strain evidence="14 15">MMS17-SY207-3</strain>
    </source>
</reference>
<dbReference type="KEGG" id="nsn:EXE58_13595"/>
<evidence type="ECO:0000256" key="1">
    <source>
        <dbReference type="ARBA" id="ARBA00005046"/>
    </source>
</evidence>
<dbReference type="GO" id="GO:0006777">
    <property type="term" value="P:Mo-molybdopterin cofactor biosynthetic process"/>
    <property type="evidence" value="ECO:0007669"/>
    <property type="project" value="UniProtKB-KW"/>
</dbReference>
<dbReference type="GO" id="GO:0030366">
    <property type="term" value="F:molybdopterin synthase activity"/>
    <property type="evidence" value="ECO:0007669"/>
    <property type="project" value="UniProtKB-EC"/>
</dbReference>
<evidence type="ECO:0000256" key="6">
    <source>
        <dbReference type="ARBA" id="ARBA00025448"/>
    </source>
</evidence>
<dbReference type="SUPFAM" id="SSF54690">
    <property type="entry name" value="Molybdopterin synthase subunit MoaE"/>
    <property type="match status" value="1"/>
</dbReference>
<dbReference type="PANTHER" id="PTHR23404">
    <property type="entry name" value="MOLYBDOPTERIN SYNTHASE RELATED"/>
    <property type="match status" value="1"/>
</dbReference>
<dbReference type="AlphaFoldDB" id="A0A4P7IGH8"/>
<comment type="subunit">
    <text evidence="7">Heterotetramer of 2 MoaD subunits and 2 MoaE subunits. Also stable as homodimer. The enzyme changes between these two forms during catalysis.</text>
</comment>
<evidence type="ECO:0000256" key="11">
    <source>
        <dbReference type="ARBA" id="ARBA00078352"/>
    </source>
</evidence>
<evidence type="ECO:0000256" key="7">
    <source>
        <dbReference type="ARBA" id="ARBA00026066"/>
    </source>
</evidence>
<organism evidence="14 15">
    <name type="scientific">Nocardioides seonyuensis</name>
    <dbReference type="NCBI Taxonomy" id="2518371"/>
    <lineage>
        <taxon>Bacteria</taxon>
        <taxon>Bacillati</taxon>
        <taxon>Actinomycetota</taxon>
        <taxon>Actinomycetes</taxon>
        <taxon>Propionibacteriales</taxon>
        <taxon>Nocardioidaceae</taxon>
        <taxon>Nocardioides</taxon>
    </lineage>
</organism>
<comment type="similarity">
    <text evidence="2">Belongs to the MoaE family.</text>
</comment>
<evidence type="ECO:0000256" key="10">
    <source>
        <dbReference type="ARBA" id="ARBA00076955"/>
    </source>
</evidence>
<dbReference type="FunFam" id="3.90.1170.40:FF:000004">
    <property type="entry name" value="Molybdopterin biosynthesis protein MoeE"/>
    <property type="match status" value="1"/>
</dbReference>
<evidence type="ECO:0000256" key="9">
    <source>
        <dbReference type="ARBA" id="ARBA00072424"/>
    </source>
</evidence>
<evidence type="ECO:0000256" key="13">
    <source>
        <dbReference type="ARBA" id="ARBA00080739"/>
    </source>
</evidence>
<evidence type="ECO:0000256" key="3">
    <source>
        <dbReference type="ARBA" id="ARBA00011950"/>
    </source>
</evidence>
<keyword evidence="15" id="KW-1185">Reference proteome</keyword>
<evidence type="ECO:0000256" key="5">
    <source>
        <dbReference type="ARBA" id="ARBA00023150"/>
    </source>
</evidence>
<accession>A0A4P7IGH8</accession>
<protein>
    <recommendedName>
        <fullName evidence="9">Molybdopterin synthase catalytic subunit 1</fullName>
        <ecNumber evidence="3">2.8.1.12</ecNumber>
    </recommendedName>
    <alternativeName>
        <fullName evidence="13">MPT synthase subunit 2 1</fullName>
    </alternativeName>
    <alternativeName>
        <fullName evidence="10">Molybdenum cofactor biosynthesis protein E 1</fullName>
    </alternativeName>
    <alternativeName>
        <fullName evidence="11">Molybdopterin-converting factor large subunit 1</fullName>
    </alternativeName>
    <alternativeName>
        <fullName evidence="12">Molybdopterin-converting factor subunit 2 1</fullName>
    </alternativeName>
</protein>
<dbReference type="CDD" id="cd00756">
    <property type="entry name" value="MoaE"/>
    <property type="match status" value="1"/>
</dbReference>
<dbReference type="InterPro" id="IPR036563">
    <property type="entry name" value="MoaE_sf"/>
</dbReference>